<dbReference type="OrthoDB" id="9156744at2"/>
<comment type="caution">
    <text evidence="2">The sequence shown here is derived from an EMBL/GenBank/DDBJ whole genome shotgun (WGS) entry which is preliminary data.</text>
</comment>
<dbReference type="PROSITE" id="PS50801">
    <property type="entry name" value="STAS"/>
    <property type="match status" value="1"/>
</dbReference>
<dbReference type="PANTHER" id="PTHR35849:SF2">
    <property type="entry name" value="BLR2341 PROTEIN"/>
    <property type="match status" value="1"/>
</dbReference>
<dbReference type="Gene3D" id="3.30.750.24">
    <property type="entry name" value="STAS domain"/>
    <property type="match status" value="1"/>
</dbReference>
<gene>
    <name evidence="2" type="ORF">ENE75_00865</name>
</gene>
<dbReference type="InterPro" id="IPR036513">
    <property type="entry name" value="STAS_dom_sf"/>
</dbReference>
<evidence type="ECO:0000313" key="2">
    <source>
        <dbReference type="EMBL" id="RVT54443.1"/>
    </source>
</evidence>
<dbReference type="InterPro" id="IPR052746">
    <property type="entry name" value="MlaB_ABC_Transporter"/>
</dbReference>
<dbReference type="SUPFAM" id="SSF52091">
    <property type="entry name" value="SpoIIaa-like"/>
    <property type="match status" value="1"/>
</dbReference>
<evidence type="ECO:0000259" key="1">
    <source>
        <dbReference type="PROSITE" id="PS50801"/>
    </source>
</evidence>
<proteinExistence type="predicted"/>
<keyword evidence="3" id="KW-1185">Reference proteome</keyword>
<feature type="domain" description="STAS" evidence="1">
    <location>
        <begin position="1"/>
        <end position="96"/>
    </location>
</feature>
<dbReference type="Pfam" id="PF13466">
    <property type="entry name" value="STAS_2"/>
    <property type="match status" value="1"/>
</dbReference>
<name>A0A3S2TTF3_9BURK</name>
<dbReference type="RefSeq" id="WP_128194680.1">
    <property type="nucleotide sequence ID" value="NZ_SACT01000001.1"/>
</dbReference>
<dbReference type="PANTHER" id="PTHR35849">
    <property type="entry name" value="BLR2341 PROTEIN"/>
    <property type="match status" value="1"/>
</dbReference>
<sequence length="96" mass="9279">MASVTLPASVTMDDASVALRAIEASLAAGGDLAVDASALQEVDTAAVALLLQARRLAQARGVGFTLAGAPPKLMALAKLYGVGSLLDGNGGGAGSA</sequence>
<evidence type="ECO:0000313" key="3">
    <source>
        <dbReference type="Proteomes" id="UP000288178"/>
    </source>
</evidence>
<dbReference type="InterPro" id="IPR002645">
    <property type="entry name" value="STAS_dom"/>
</dbReference>
<dbReference type="EMBL" id="SACT01000001">
    <property type="protein sequence ID" value="RVT54443.1"/>
    <property type="molecule type" value="Genomic_DNA"/>
</dbReference>
<accession>A0A3S2TTF3</accession>
<organism evidence="2 3">
    <name type="scientific">Rubrivivax albus</name>
    <dbReference type="NCBI Taxonomy" id="2499835"/>
    <lineage>
        <taxon>Bacteria</taxon>
        <taxon>Pseudomonadati</taxon>
        <taxon>Pseudomonadota</taxon>
        <taxon>Betaproteobacteria</taxon>
        <taxon>Burkholderiales</taxon>
        <taxon>Sphaerotilaceae</taxon>
        <taxon>Rubrivivax</taxon>
    </lineage>
</organism>
<protein>
    <submittedName>
        <fullName evidence="2">STAS domain-containing protein</fullName>
    </submittedName>
</protein>
<reference evidence="2 3" key="1">
    <citation type="submission" date="2019-01" db="EMBL/GenBank/DDBJ databases">
        <authorList>
            <person name="Chen W.-M."/>
        </authorList>
    </citation>
    <scope>NUCLEOTIDE SEQUENCE [LARGE SCALE GENOMIC DNA]</scope>
    <source>
        <strain evidence="2 3">ICH-3</strain>
    </source>
</reference>
<dbReference type="Proteomes" id="UP000288178">
    <property type="component" value="Unassembled WGS sequence"/>
</dbReference>
<dbReference type="InterPro" id="IPR058548">
    <property type="entry name" value="MlaB-like_STAS"/>
</dbReference>
<dbReference type="AlphaFoldDB" id="A0A3S2TTF3"/>